<dbReference type="EMBL" id="AK374176">
    <property type="protein sequence ID" value="BAK05373.1"/>
    <property type="molecule type" value="mRNA"/>
</dbReference>
<dbReference type="KEGG" id="hvg:123448680"/>
<reference evidence="2" key="1">
    <citation type="journal article" date="2011" name="Plant Physiol.">
        <title>Comprehensive sequence analysis of 24,783 barley full-length cDNAs derived from 12 clone libraries.</title>
        <authorList>
            <person name="Matsumoto T."/>
            <person name="Tanaka T."/>
            <person name="Sakai H."/>
            <person name="Amano N."/>
            <person name="Kanamori H."/>
            <person name="Kurita K."/>
            <person name="Kikuta A."/>
            <person name="Kamiya K."/>
            <person name="Yamamoto M."/>
            <person name="Ikawa H."/>
            <person name="Fujii N."/>
            <person name="Hori K."/>
            <person name="Itoh T."/>
            <person name="Sato K."/>
        </authorList>
    </citation>
    <scope>NUCLEOTIDE SEQUENCE</scope>
    <source>
        <tissue evidence="2">Seed</tissue>
    </source>
</reference>
<name>F2EDF1_HORVV</name>
<protein>
    <submittedName>
        <fullName evidence="2">Predicted protein</fullName>
    </submittedName>
</protein>
<dbReference type="RefSeq" id="XP_044981582.1">
    <property type="nucleotide sequence ID" value="XM_045125647.1"/>
</dbReference>
<accession>F2EDF1</accession>
<dbReference type="AlphaFoldDB" id="F2EDF1"/>
<sequence length="113" mass="12261">MVTTMLNPGDLLPASCDKAVSVLAAFASSEGEQAPISTRKASAHRPRVPHSRSLALTPSQRPLPLQHLVVGRIRDGLDLLLLAAGARPSPYFYLLQSCCTLQLPHLQCVKFYL</sequence>
<evidence type="ECO:0000256" key="1">
    <source>
        <dbReference type="SAM" id="MobiDB-lite"/>
    </source>
</evidence>
<organism evidence="2">
    <name type="scientific">Hordeum vulgare subsp. vulgare</name>
    <name type="common">Domesticated barley</name>
    <dbReference type="NCBI Taxonomy" id="112509"/>
    <lineage>
        <taxon>Eukaryota</taxon>
        <taxon>Viridiplantae</taxon>
        <taxon>Streptophyta</taxon>
        <taxon>Embryophyta</taxon>
        <taxon>Tracheophyta</taxon>
        <taxon>Spermatophyta</taxon>
        <taxon>Magnoliopsida</taxon>
        <taxon>Liliopsida</taxon>
        <taxon>Poales</taxon>
        <taxon>Poaceae</taxon>
        <taxon>BOP clade</taxon>
        <taxon>Pooideae</taxon>
        <taxon>Triticodae</taxon>
        <taxon>Triticeae</taxon>
        <taxon>Hordeinae</taxon>
        <taxon>Hordeum</taxon>
    </lineage>
</organism>
<feature type="compositionally biased region" description="Basic residues" evidence="1">
    <location>
        <begin position="41"/>
        <end position="50"/>
    </location>
</feature>
<feature type="region of interest" description="Disordered" evidence="1">
    <location>
        <begin position="32"/>
        <end position="55"/>
    </location>
</feature>
<evidence type="ECO:0000313" key="2">
    <source>
        <dbReference type="EMBL" id="BAK05373.1"/>
    </source>
</evidence>
<proteinExistence type="evidence at transcript level"/>
<dbReference type="GeneID" id="123448680"/>